<keyword evidence="11 19" id="KW-0863">Zinc-finger</keyword>
<dbReference type="GO" id="GO:0004843">
    <property type="term" value="F:cysteine-type deubiquitinase activity"/>
    <property type="evidence" value="ECO:0007669"/>
    <property type="project" value="UniProtKB-EC"/>
</dbReference>
<dbReference type="PANTHER" id="PTHR24403">
    <property type="entry name" value="ZINC FINGER PROTEIN"/>
    <property type="match status" value="1"/>
</dbReference>
<dbReference type="Pfam" id="PF07910">
    <property type="entry name" value="Peptidase_C78"/>
    <property type="match status" value="1"/>
</dbReference>
<evidence type="ECO:0000256" key="6">
    <source>
        <dbReference type="ARBA" id="ARBA00012759"/>
    </source>
</evidence>
<dbReference type="InterPro" id="IPR036236">
    <property type="entry name" value="Znf_C2H2_sf"/>
</dbReference>
<keyword evidence="10" id="KW-0677">Repeat</keyword>
<dbReference type="GO" id="GO:0005654">
    <property type="term" value="C:nucleoplasm"/>
    <property type="evidence" value="ECO:0007669"/>
    <property type="project" value="Ensembl"/>
</dbReference>
<dbReference type="Bgee" id="ENSOANG00000013491">
    <property type="expression patterns" value="Expressed in ovary and 8 other cell types or tissues"/>
</dbReference>
<keyword evidence="15" id="KW-0539">Nucleus</keyword>
<dbReference type="FunFam" id="3.90.70.130:FF:000002">
    <property type="entry name" value="Zinc finger containing ubiquitin peptidase 1"/>
    <property type="match status" value="1"/>
</dbReference>
<evidence type="ECO:0000256" key="12">
    <source>
        <dbReference type="ARBA" id="ARBA00022801"/>
    </source>
</evidence>
<evidence type="ECO:0000256" key="13">
    <source>
        <dbReference type="ARBA" id="ARBA00022833"/>
    </source>
</evidence>
<dbReference type="SMART" id="SM00355">
    <property type="entry name" value="ZnF_C2H2"/>
    <property type="match status" value="4"/>
</dbReference>
<comment type="function">
    <text evidence="18">Deubiquitinase with endodeubiquitinase activity that specifically interacts with and cleaves 'Lys-63'-linked long polyubiquitin chains. Shows only weak activity against 'Lys-11' and 'Lys-48'-linked chains. Plays an important role in genome stability pathways, functioning to prevent spontaneous DNA damage and also promote cellular survival in response to exogenous DNA damage. Modulates the ubiquitination status of replication protein A (RPA) complex proteins in response to replication stress.</text>
</comment>
<dbReference type="InterPro" id="IPR013087">
    <property type="entry name" value="Znf_C2H2_type"/>
</dbReference>
<keyword evidence="12" id="KW-0378">Hydrolase</keyword>
<evidence type="ECO:0000256" key="3">
    <source>
        <dbReference type="ARBA" id="ARBA00004496"/>
    </source>
</evidence>
<evidence type="ECO:0000256" key="4">
    <source>
        <dbReference type="ARBA" id="ARBA00010469"/>
    </source>
</evidence>
<feature type="compositionally biased region" description="Basic and acidic residues" evidence="20">
    <location>
        <begin position="416"/>
        <end position="428"/>
    </location>
</feature>
<gene>
    <name evidence="22" type="primary">ZUP1</name>
</gene>
<dbReference type="GO" id="GO:0005829">
    <property type="term" value="C:cytosol"/>
    <property type="evidence" value="ECO:0007669"/>
    <property type="project" value="Ensembl"/>
</dbReference>
<dbReference type="Proteomes" id="UP000002279">
    <property type="component" value="Chromosome 2"/>
</dbReference>
<accession>A0A6I8PB34</accession>
<keyword evidence="9" id="KW-0479">Metal-binding</keyword>
<evidence type="ECO:0000256" key="17">
    <source>
        <dbReference type="ARBA" id="ARBA00031481"/>
    </source>
</evidence>
<organism evidence="22 23">
    <name type="scientific">Ornithorhynchus anatinus</name>
    <name type="common">Duckbill platypus</name>
    <dbReference type="NCBI Taxonomy" id="9258"/>
    <lineage>
        <taxon>Eukaryota</taxon>
        <taxon>Metazoa</taxon>
        <taxon>Chordata</taxon>
        <taxon>Craniata</taxon>
        <taxon>Vertebrata</taxon>
        <taxon>Euteleostomi</taxon>
        <taxon>Mammalia</taxon>
        <taxon>Monotremata</taxon>
        <taxon>Ornithorhynchidae</taxon>
        <taxon>Ornithorhynchus</taxon>
    </lineage>
</organism>
<evidence type="ECO:0000313" key="23">
    <source>
        <dbReference type="Proteomes" id="UP000002279"/>
    </source>
</evidence>
<protein>
    <recommendedName>
        <fullName evidence="7">Zinc finger-containing ubiquitin peptidase 1</fullName>
        <ecNumber evidence="6">3.4.19.12</ecNumber>
    </recommendedName>
    <alternativeName>
        <fullName evidence="17">Lys-63-specific deubiquitinase ZUFSP</fullName>
    </alternativeName>
    <alternativeName>
        <fullName evidence="16">Zinc finger with UFM1-specific peptidase domain protein</fullName>
    </alternativeName>
</protein>
<name>A0A6I8PB34_ORNAN</name>
<dbReference type="AlphaFoldDB" id="A0A6I8PB34"/>
<dbReference type="InterPro" id="IPR050688">
    <property type="entry name" value="Zinc_finger/UBP_domain"/>
</dbReference>
<dbReference type="InParanoid" id="A0A6I8PB34"/>
<reference evidence="22" key="2">
    <citation type="submission" date="2025-08" db="UniProtKB">
        <authorList>
            <consortium name="Ensembl"/>
        </authorList>
    </citation>
    <scope>IDENTIFICATION</scope>
    <source>
        <strain evidence="22">Glennie</strain>
    </source>
</reference>
<comment type="subunit">
    <text evidence="5">Interacts with RPA1 and RPA2.</text>
</comment>
<dbReference type="Gene3D" id="3.30.160.60">
    <property type="entry name" value="Classic Zinc Finger"/>
    <property type="match status" value="2"/>
</dbReference>
<evidence type="ECO:0000256" key="20">
    <source>
        <dbReference type="SAM" id="MobiDB-lite"/>
    </source>
</evidence>
<dbReference type="SUPFAM" id="SSF57667">
    <property type="entry name" value="beta-beta-alpha zinc fingers"/>
    <property type="match status" value="1"/>
</dbReference>
<dbReference type="GO" id="GO:0008270">
    <property type="term" value="F:zinc ion binding"/>
    <property type="evidence" value="ECO:0007669"/>
    <property type="project" value="UniProtKB-KW"/>
</dbReference>
<evidence type="ECO:0000256" key="5">
    <source>
        <dbReference type="ARBA" id="ARBA00011274"/>
    </source>
</evidence>
<dbReference type="PROSITE" id="PS50157">
    <property type="entry name" value="ZINC_FINGER_C2H2_2"/>
    <property type="match status" value="1"/>
</dbReference>
<evidence type="ECO:0000259" key="21">
    <source>
        <dbReference type="PROSITE" id="PS50157"/>
    </source>
</evidence>
<keyword evidence="14" id="KW-0007">Acetylation</keyword>
<evidence type="ECO:0000256" key="2">
    <source>
        <dbReference type="ARBA" id="ARBA00004123"/>
    </source>
</evidence>
<evidence type="ECO:0000256" key="8">
    <source>
        <dbReference type="ARBA" id="ARBA00022490"/>
    </source>
</evidence>
<dbReference type="Ensembl" id="ENSOANT00000064765.1">
    <property type="protein sequence ID" value="ENSOANP00000049991.1"/>
    <property type="gene ID" value="ENSOANG00000013491.3"/>
</dbReference>
<sequence length="748" mass="84301">MRRGADRAVHRGKPLRIPACSAKGVARAVHGGNAYVSRHAMRKWADRAVHRWGGGTPTYPCLQCERGCQGGASGDAYISQHAMRKGLPGRCMGGRLHIPACNAKGAARAVRPRTVPPPPSRHALRKRTAKAAAPRSLRALGPQRGKHRLTAIWSRPAVPVLWRRQGSLGTMFTCDICGAVVSSKSDMKTHLRRDHLESEVICPFCKMTGINYDEMNFHIEAAHCEKNESEGGVERINAVQGRTSNRQAKKDNTEAEMGVKADLNKAGTSKELRRVSFSLTNATLGNKTFNTENLPELRTFSEREPKPSDVPGMSTSLNETLSDMPECPFCGKRERYGEDVEMHIKIEHANLLDPPIEGNGQHHYECPVCRLVCTNYQILQEHVDLHIEESSFAEGGDRERCSSDLKLAQQLQEEEDRQRKSEESRQEMEEFQKLKRQYGLDNSGGYKQQQLRNMEVEVGRGRMQPLEFHKRKAEMMESLAFGFDDGKTRTSGIIEALHRYYQNDLRDVRRVWLSVEVDHFHSSLGDKGWGCGYRNFQMLLSSLLRNEAYKDCLKDMSVPCIPKLQSMIEDAWEEGFDPQGASQLNNRLQGTKAWIGACEIYSLLTSLRLKCRIIDFHKSTGPLGTHPRLFEWVLDYYSSGREGGPKVVCSSKPPIYLQHQGHSRTIVGIEERKNRTLCLLVFDPGCSSQEMQKLKQGVDGNGLKLLRRSVGSLKHRQYQTVSVDGILSPEEKIVRRQASRVFTAERIP</sequence>
<proteinExistence type="inferred from homology"/>
<feature type="region of interest" description="Disordered" evidence="20">
    <location>
        <begin position="107"/>
        <end position="135"/>
    </location>
</feature>
<dbReference type="EC" id="3.4.19.12" evidence="6"/>
<dbReference type="Gene3D" id="3.90.70.130">
    <property type="match status" value="1"/>
</dbReference>
<evidence type="ECO:0000313" key="22">
    <source>
        <dbReference type="Ensembl" id="ENSOANP00000049991.1"/>
    </source>
</evidence>
<dbReference type="FunCoup" id="A0A6I8PB34">
    <property type="interactions" value="1706"/>
</dbReference>
<keyword evidence="8" id="KW-0963">Cytoplasm</keyword>
<comment type="subcellular location">
    <subcellularLocation>
        <location evidence="3">Cytoplasm</location>
    </subcellularLocation>
    <subcellularLocation>
        <location evidence="2">Nucleus</location>
    </subcellularLocation>
</comment>
<evidence type="ECO:0000256" key="18">
    <source>
        <dbReference type="ARBA" id="ARBA00045669"/>
    </source>
</evidence>
<evidence type="ECO:0000256" key="19">
    <source>
        <dbReference type="PROSITE-ProRule" id="PRU00042"/>
    </source>
</evidence>
<evidence type="ECO:0000256" key="14">
    <source>
        <dbReference type="ARBA" id="ARBA00022990"/>
    </source>
</evidence>
<evidence type="ECO:0000256" key="11">
    <source>
        <dbReference type="ARBA" id="ARBA00022771"/>
    </source>
</evidence>
<keyword evidence="13" id="KW-0862">Zinc</keyword>
<comment type="catalytic activity">
    <reaction evidence="1">
        <text>Thiol-dependent hydrolysis of ester, thioester, amide, peptide and isopeptide bonds formed by the C-terminal Gly of ubiquitin (a 76-residue protein attached to proteins as an intracellular targeting signal).</text>
        <dbReference type="EC" id="3.4.19.12"/>
    </reaction>
</comment>
<feature type="region of interest" description="Disordered" evidence="20">
    <location>
        <begin position="409"/>
        <end position="428"/>
    </location>
</feature>
<reference evidence="22" key="3">
    <citation type="submission" date="2025-09" db="UniProtKB">
        <authorList>
            <consortium name="Ensembl"/>
        </authorList>
    </citation>
    <scope>IDENTIFICATION</scope>
    <source>
        <strain evidence="22">Glennie</strain>
    </source>
</reference>
<evidence type="ECO:0000256" key="1">
    <source>
        <dbReference type="ARBA" id="ARBA00000707"/>
    </source>
</evidence>
<dbReference type="OMA" id="HHTGYNE"/>
<dbReference type="PANTHER" id="PTHR24403:SF82">
    <property type="entry name" value="ZINC FINGER-CONTAINING UBIQUITIN PEPTIDASE 1"/>
    <property type="match status" value="1"/>
</dbReference>
<evidence type="ECO:0000256" key="9">
    <source>
        <dbReference type="ARBA" id="ARBA00022723"/>
    </source>
</evidence>
<dbReference type="PROSITE" id="PS00028">
    <property type="entry name" value="ZINC_FINGER_C2H2_1"/>
    <property type="match status" value="2"/>
</dbReference>
<feature type="domain" description="C2H2-type" evidence="21">
    <location>
        <begin position="172"/>
        <end position="200"/>
    </location>
</feature>
<evidence type="ECO:0000256" key="16">
    <source>
        <dbReference type="ARBA" id="ARBA00029662"/>
    </source>
</evidence>
<comment type="similarity">
    <text evidence="4">Belongs to the peptidase C78 family. ZUFSP subfamily.</text>
</comment>
<evidence type="ECO:0000256" key="15">
    <source>
        <dbReference type="ARBA" id="ARBA00023242"/>
    </source>
</evidence>
<evidence type="ECO:0000256" key="10">
    <source>
        <dbReference type="ARBA" id="ARBA00022737"/>
    </source>
</evidence>
<reference evidence="22 23" key="1">
    <citation type="journal article" date="2008" name="Nature">
        <title>Genome analysis of the platypus reveals unique signatures of evolution.</title>
        <authorList>
            <person name="Warren W.C."/>
            <person name="Hillier L.W."/>
            <person name="Marshall Graves J.A."/>
            <person name="Birney E."/>
            <person name="Ponting C.P."/>
            <person name="Grutzner F."/>
            <person name="Belov K."/>
            <person name="Miller W."/>
            <person name="Clarke L."/>
            <person name="Chinwalla A.T."/>
            <person name="Yang S.P."/>
            <person name="Heger A."/>
            <person name="Locke D.P."/>
            <person name="Miethke P."/>
            <person name="Waters P.D."/>
            <person name="Veyrunes F."/>
            <person name="Fulton L."/>
            <person name="Fulton B."/>
            <person name="Graves T."/>
            <person name="Wallis J."/>
            <person name="Puente X.S."/>
            <person name="Lopez-Otin C."/>
            <person name="Ordonez G.R."/>
            <person name="Eichler E.E."/>
            <person name="Chen L."/>
            <person name="Cheng Z."/>
            <person name="Deakin J.E."/>
            <person name="Alsop A."/>
            <person name="Thompson K."/>
            <person name="Kirby P."/>
            <person name="Papenfuss A.T."/>
            <person name="Wakefield M.J."/>
            <person name="Olender T."/>
            <person name="Lancet D."/>
            <person name="Huttley G.A."/>
            <person name="Smit A.F."/>
            <person name="Pask A."/>
            <person name="Temple-Smith P."/>
            <person name="Batzer M.A."/>
            <person name="Walker J.A."/>
            <person name="Konkel M.K."/>
            <person name="Harris R.S."/>
            <person name="Whittington C.M."/>
            <person name="Wong E.S."/>
            <person name="Gemmell N.J."/>
            <person name="Buschiazzo E."/>
            <person name="Vargas Jentzsch I.M."/>
            <person name="Merkel A."/>
            <person name="Schmitz J."/>
            <person name="Zemann A."/>
            <person name="Churakov G."/>
            <person name="Kriegs J.O."/>
            <person name="Brosius J."/>
            <person name="Murchison E.P."/>
            <person name="Sachidanandam R."/>
            <person name="Smith C."/>
            <person name="Hannon G.J."/>
            <person name="Tsend-Ayush E."/>
            <person name="McMillan D."/>
            <person name="Attenborough R."/>
            <person name="Rens W."/>
            <person name="Ferguson-Smith M."/>
            <person name="Lefevre C.M."/>
            <person name="Sharp J.A."/>
            <person name="Nicholas K.R."/>
            <person name="Ray D.A."/>
            <person name="Kube M."/>
            <person name="Reinhardt R."/>
            <person name="Pringle T.H."/>
            <person name="Taylor J."/>
            <person name="Jones R.C."/>
            <person name="Nixon B."/>
            <person name="Dacheux J.L."/>
            <person name="Niwa H."/>
            <person name="Sekita Y."/>
            <person name="Huang X."/>
            <person name="Stark A."/>
            <person name="Kheradpour P."/>
            <person name="Kellis M."/>
            <person name="Flicek P."/>
            <person name="Chen Y."/>
            <person name="Webber C."/>
            <person name="Hardison R."/>
            <person name="Nelson J."/>
            <person name="Hallsworth-Pepin K."/>
            <person name="Delehaunty K."/>
            <person name="Markovic C."/>
            <person name="Minx P."/>
            <person name="Feng Y."/>
            <person name="Kremitzki C."/>
            <person name="Mitreva M."/>
            <person name="Glasscock J."/>
            <person name="Wylie T."/>
            <person name="Wohldmann P."/>
            <person name="Thiru P."/>
            <person name="Nhan M.N."/>
            <person name="Pohl C.S."/>
            <person name="Smith S.M."/>
            <person name="Hou S."/>
            <person name="Nefedov M."/>
            <person name="de Jong P.J."/>
            <person name="Renfree M.B."/>
            <person name="Mardis E.R."/>
            <person name="Wilson R.K."/>
        </authorList>
    </citation>
    <scope>NUCLEOTIDE SEQUENCE [LARGE SCALE GENOMIC DNA]</scope>
    <source>
        <strain evidence="22 23">Glennie</strain>
    </source>
</reference>
<evidence type="ECO:0000256" key="7">
    <source>
        <dbReference type="ARBA" id="ARBA00021993"/>
    </source>
</evidence>
<keyword evidence="23" id="KW-1185">Reference proteome</keyword>
<dbReference type="GeneTree" id="ENSGT00390000008232"/>
<dbReference type="InterPro" id="IPR012462">
    <property type="entry name" value="UFSP1/2_DUB_cat"/>
</dbReference>